<protein>
    <submittedName>
        <fullName evidence="7">RNA methyltransferase</fullName>
    </submittedName>
</protein>
<feature type="binding site" evidence="5">
    <location>
        <position position="271"/>
    </location>
    <ligand>
        <name>S-adenosyl-L-methionine</name>
        <dbReference type="ChEBI" id="CHEBI:59789"/>
    </ligand>
</feature>
<feature type="domain" description="SAM-dependent MTase RsmB/NOP-type" evidence="6">
    <location>
        <begin position="115"/>
        <end position="390"/>
    </location>
</feature>
<keyword evidence="1 5" id="KW-0489">Methyltransferase</keyword>
<dbReference type="GO" id="GO:0001510">
    <property type="term" value="P:RNA methylation"/>
    <property type="evidence" value="ECO:0007669"/>
    <property type="project" value="InterPro"/>
</dbReference>
<feature type="binding site" evidence="5">
    <location>
        <position position="291"/>
    </location>
    <ligand>
        <name>S-adenosyl-L-methionine</name>
        <dbReference type="ChEBI" id="CHEBI:59789"/>
    </ligand>
</feature>
<evidence type="ECO:0000313" key="7">
    <source>
        <dbReference type="EMBL" id="PVH25040.1"/>
    </source>
</evidence>
<dbReference type="SUPFAM" id="SSF53335">
    <property type="entry name" value="S-adenosyl-L-methionine-dependent methyltransferases"/>
    <property type="match status" value="1"/>
</dbReference>
<dbReference type="Gene3D" id="3.40.50.150">
    <property type="entry name" value="Vaccinia Virus protein VP39"/>
    <property type="match status" value="1"/>
</dbReference>
<comment type="caution">
    <text evidence="7">The sequence shown here is derived from an EMBL/GenBank/DDBJ whole genome shotgun (WGS) entry which is preliminary data.</text>
</comment>
<evidence type="ECO:0000313" key="8">
    <source>
        <dbReference type="Proteomes" id="UP000245627"/>
    </source>
</evidence>
<accession>A0A2T8HI18</accession>
<dbReference type="PANTHER" id="PTHR22807">
    <property type="entry name" value="NOP2 YEAST -RELATED NOL1/NOP2/FMU SUN DOMAIN-CONTAINING"/>
    <property type="match status" value="1"/>
</dbReference>
<dbReference type="OrthoDB" id="9810297at2"/>
<dbReference type="Pfam" id="PF01189">
    <property type="entry name" value="Methyltr_RsmB-F"/>
    <property type="match status" value="1"/>
</dbReference>
<dbReference type="PROSITE" id="PS51686">
    <property type="entry name" value="SAM_MT_RSMB_NOP"/>
    <property type="match status" value="1"/>
</dbReference>
<evidence type="ECO:0000256" key="2">
    <source>
        <dbReference type="ARBA" id="ARBA00022679"/>
    </source>
</evidence>
<dbReference type="InterPro" id="IPR001678">
    <property type="entry name" value="MeTrfase_RsmB-F_NOP2_dom"/>
</dbReference>
<dbReference type="EMBL" id="QDKG01000003">
    <property type="protein sequence ID" value="PVH25040.1"/>
    <property type="molecule type" value="Genomic_DNA"/>
</dbReference>
<dbReference type="AlphaFoldDB" id="A0A2T8HI18"/>
<keyword evidence="8" id="KW-1185">Reference proteome</keyword>
<name>A0A2T8HI18_9SPHI</name>
<keyword evidence="4 5" id="KW-0694">RNA-binding</keyword>
<comment type="caution">
    <text evidence="5">Lacks conserved residue(s) required for the propagation of feature annotation.</text>
</comment>
<dbReference type="PANTHER" id="PTHR22807:SF53">
    <property type="entry name" value="RIBOSOMAL RNA SMALL SUBUNIT METHYLTRANSFERASE B-RELATED"/>
    <property type="match status" value="1"/>
</dbReference>
<keyword evidence="2 5" id="KW-0808">Transferase</keyword>
<evidence type="ECO:0000256" key="5">
    <source>
        <dbReference type="PROSITE-ProRule" id="PRU01023"/>
    </source>
</evidence>
<evidence type="ECO:0000256" key="3">
    <source>
        <dbReference type="ARBA" id="ARBA00022691"/>
    </source>
</evidence>
<feature type="active site" description="Nucleophile" evidence="5">
    <location>
        <position position="344"/>
    </location>
</feature>
<dbReference type="InterPro" id="IPR029063">
    <property type="entry name" value="SAM-dependent_MTases_sf"/>
</dbReference>
<dbReference type="PRINTS" id="PR02008">
    <property type="entry name" value="RCMTFAMILY"/>
</dbReference>
<evidence type="ECO:0000256" key="1">
    <source>
        <dbReference type="ARBA" id="ARBA00022603"/>
    </source>
</evidence>
<gene>
    <name evidence="7" type="ORF">DC487_08885</name>
</gene>
<dbReference type="RefSeq" id="WP_116775630.1">
    <property type="nucleotide sequence ID" value="NZ_QDKG01000003.1"/>
</dbReference>
<dbReference type="InterPro" id="IPR023267">
    <property type="entry name" value="RCMT"/>
</dbReference>
<comment type="similarity">
    <text evidence="5">Belongs to the class I-like SAM-binding methyltransferase superfamily. RsmB/NOP family.</text>
</comment>
<dbReference type="GO" id="GO:0008173">
    <property type="term" value="F:RNA methyltransferase activity"/>
    <property type="evidence" value="ECO:0007669"/>
    <property type="project" value="InterPro"/>
</dbReference>
<reference evidence="7 8" key="1">
    <citation type="submission" date="2018-04" db="EMBL/GenBank/DDBJ databases">
        <title>Sphingobacterium cortibacter sp. nov.</title>
        <authorList>
            <person name="Li Y."/>
        </authorList>
    </citation>
    <scope>NUCLEOTIDE SEQUENCE [LARGE SCALE GENOMIC DNA]</scope>
    <source>
        <strain evidence="7 8">2c-3</strain>
    </source>
</reference>
<proteinExistence type="inferred from homology"/>
<feature type="binding site" evidence="5">
    <location>
        <position position="242"/>
    </location>
    <ligand>
        <name>S-adenosyl-L-methionine</name>
        <dbReference type="ChEBI" id="CHEBI:59789"/>
    </ligand>
</feature>
<dbReference type="GO" id="GO:0003723">
    <property type="term" value="F:RNA binding"/>
    <property type="evidence" value="ECO:0007669"/>
    <property type="project" value="UniProtKB-UniRule"/>
</dbReference>
<dbReference type="Proteomes" id="UP000245627">
    <property type="component" value="Unassembled WGS sequence"/>
</dbReference>
<dbReference type="InterPro" id="IPR049560">
    <property type="entry name" value="MeTrfase_RsmB-F_NOP2_cat"/>
</dbReference>
<evidence type="ECO:0000259" key="6">
    <source>
        <dbReference type="PROSITE" id="PS51686"/>
    </source>
</evidence>
<keyword evidence="3 5" id="KW-0949">S-adenosyl-L-methionine</keyword>
<organism evidence="7 8">
    <name type="scientific">Sphingobacterium corticibacter</name>
    <dbReference type="NCBI Taxonomy" id="2171749"/>
    <lineage>
        <taxon>Bacteria</taxon>
        <taxon>Pseudomonadati</taxon>
        <taxon>Bacteroidota</taxon>
        <taxon>Sphingobacteriia</taxon>
        <taxon>Sphingobacteriales</taxon>
        <taxon>Sphingobacteriaceae</taxon>
        <taxon>Sphingobacterium</taxon>
    </lineage>
</organism>
<sequence length="390" mass="44890">MLEKRVMHQIRNAVKALEGYQNAEPLSRFLTKFYKSNRQMGSTDRRVTSRLCYNYFRLGRAFTDLAVEEKLVVAEFLCEQQSDIVAVHYPAWNSEITQSVTAKIALVEERYGKFIHEVFPERSQLSSEIDTSEFLPSLFVQPKLFIRVKREKLPEVLRILERAEVVHEHLGEQTIAFPNGFNVASIRKIDGMYEVQDLSSQKTQSDLRLQAGEKWWDCCAASGGKSLMLLDRCPDIQLLVSDVRFTILRNLEERFQQAGFRPTDYRQKILDLSKPVTYLMQGEQFDGILVDAPCSGSGTWGRTPEMMAQFDPKSLTRFTDLQRNITKNVLPFLKSGGQLIYITCSIFADENEAITDYIQEDLGLKLIKQEHLLGYHDQADSMYIAHFQKS</sequence>
<evidence type="ECO:0000256" key="4">
    <source>
        <dbReference type="ARBA" id="ARBA00022884"/>
    </source>
</evidence>